<evidence type="ECO:0000313" key="5">
    <source>
        <dbReference type="Proteomes" id="UP000045545"/>
    </source>
</evidence>
<name>A0A0E4GAN9_9FIRM</name>
<dbReference type="Gene3D" id="3.30.457.10">
    <property type="entry name" value="Copper amine oxidase-like, N-terminal domain"/>
    <property type="match status" value="1"/>
</dbReference>
<dbReference type="InterPro" id="IPR012854">
    <property type="entry name" value="Cu_amine_oxidase-like_N"/>
</dbReference>
<feature type="signal peptide" evidence="2">
    <location>
        <begin position="1"/>
        <end position="24"/>
    </location>
</feature>
<feature type="chain" id="PRO_5002420601" evidence="2">
    <location>
        <begin position="25"/>
        <end position="326"/>
    </location>
</feature>
<dbReference type="Proteomes" id="UP000045545">
    <property type="component" value="Unassembled WGS sequence"/>
</dbReference>
<reference evidence="4 5" key="1">
    <citation type="submission" date="2015-03" db="EMBL/GenBank/DDBJ databases">
        <authorList>
            <person name="Murphy D."/>
        </authorList>
    </citation>
    <scope>NUCLEOTIDE SEQUENCE [LARGE SCALE GENOMIC DNA]</scope>
    <source>
        <strain evidence="4 5">OL-4</strain>
    </source>
</reference>
<dbReference type="RefSeq" id="WP_052729665.1">
    <property type="nucleotide sequence ID" value="NZ_CGIH01000027.1"/>
</dbReference>
<keyword evidence="2" id="KW-0732">Signal</keyword>
<dbReference type="AlphaFoldDB" id="A0A0E4GAN9"/>
<dbReference type="STRING" id="690567.1530"/>
<proteinExistence type="predicted"/>
<evidence type="ECO:0000313" key="4">
    <source>
        <dbReference type="EMBL" id="CFX62124.1"/>
    </source>
</evidence>
<accession>A0A0E4GAN9</accession>
<feature type="region of interest" description="Disordered" evidence="1">
    <location>
        <begin position="137"/>
        <end position="160"/>
    </location>
</feature>
<organism evidence="4 5">
    <name type="scientific">Syntrophomonas zehnderi OL-4</name>
    <dbReference type="NCBI Taxonomy" id="690567"/>
    <lineage>
        <taxon>Bacteria</taxon>
        <taxon>Bacillati</taxon>
        <taxon>Bacillota</taxon>
        <taxon>Clostridia</taxon>
        <taxon>Eubacteriales</taxon>
        <taxon>Syntrophomonadaceae</taxon>
        <taxon>Syntrophomonas</taxon>
    </lineage>
</organism>
<protein>
    <submittedName>
        <fullName evidence="4">Copper amine oxidase-like, N-terminal</fullName>
    </submittedName>
</protein>
<dbReference type="EMBL" id="CGIH01000027">
    <property type="protein sequence ID" value="CFX62124.1"/>
    <property type="molecule type" value="Genomic_DNA"/>
</dbReference>
<evidence type="ECO:0000256" key="2">
    <source>
        <dbReference type="SAM" id="SignalP"/>
    </source>
</evidence>
<feature type="domain" description="Copper amine oxidase-like N-terminal" evidence="3">
    <location>
        <begin position="32"/>
        <end position="139"/>
    </location>
</feature>
<dbReference type="InterPro" id="IPR036582">
    <property type="entry name" value="Mao_N_sf"/>
</dbReference>
<dbReference type="SUPFAM" id="SSF55383">
    <property type="entry name" value="Copper amine oxidase, domain N"/>
    <property type="match status" value="1"/>
</dbReference>
<gene>
    <name evidence="4" type="ORF">1530</name>
</gene>
<sequence length="326" mass="33871">MKKRCAILLCLAMVMAMLAVPVLAAETGPSVVIDGQAVTFTDAAPIIEDSRTLVPLRAIFEKMGAKVEWNQDTQTAIAVKADIKVVIKIGSLEPTINGEVKKIDVPAKIVNNRTLAPMRFVCEAFGGKVTWDDATKTASVTSPAPPADKPADPGTPAAPTTAADLAKAVVANFAPVKVKTNLTGTVAGIVQVGGQAESTIDAAGVASSTIQGDSGPLGKSTSTVAVCPYSEIIYGPEAEALKLLANATMKDTVLSVSGNLPTSLINFLNGVNKDVKWSNVTGDVSITVDKTTKQVSKIIVKNGKAKVATPLGDKEAVFEATFEYAY</sequence>
<keyword evidence="5" id="KW-1185">Reference proteome</keyword>
<evidence type="ECO:0000256" key="1">
    <source>
        <dbReference type="SAM" id="MobiDB-lite"/>
    </source>
</evidence>
<dbReference type="Pfam" id="PF07833">
    <property type="entry name" value="Cu_amine_oxidN1"/>
    <property type="match status" value="1"/>
</dbReference>
<evidence type="ECO:0000259" key="3">
    <source>
        <dbReference type="Pfam" id="PF07833"/>
    </source>
</evidence>